<evidence type="ECO:0000256" key="8">
    <source>
        <dbReference type="ARBA" id="ARBA00023157"/>
    </source>
</evidence>
<accession>A0AA47M2K7</accession>
<keyword evidence="7 10" id="KW-0472">Membrane</keyword>
<dbReference type="SUPFAM" id="SSF57184">
    <property type="entry name" value="Growth factor receptor domain"/>
    <property type="match status" value="2"/>
</dbReference>
<evidence type="ECO:0000256" key="9">
    <source>
        <dbReference type="ARBA" id="ARBA00023180"/>
    </source>
</evidence>
<feature type="domain" description="MRH" evidence="12">
    <location>
        <begin position="639"/>
        <end position="831"/>
    </location>
</feature>
<evidence type="ECO:0000313" key="13">
    <source>
        <dbReference type="EMBL" id="KAK0132461.1"/>
    </source>
</evidence>
<feature type="signal peptide" evidence="11">
    <location>
        <begin position="1"/>
        <end position="34"/>
    </location>
</feature>
<dbReference type="GO" id="GO:0005886">
    <property type="term" value="C:plasma membrane"/>
    <property type="evidence" value="ECO:0007669"/>
    <property type="project" value="UniProtKB-SubCell"/>
</dbReference>
<dbReference type="GO" id="GO:0070062">
    <property type="term" value="C:extracellular exosome"/>
    <property type="evidence" value="ECO:0007669"/>
    <property type="project" value="TreeGrafter"/>
</dbReference>
<evidence type="ECO:0000313" key="14">
    <source>
        <dbReference type="Proteomes" id="UP001174136"/>
    </source>
</evidence>
<dbReference type="InterPro" id="IPR044865">
    <property type="entry name" value="MRH_dom"/>
</dbReference>
<evidence type="ECO:0000256" key="5">
    <source>
        <dbReference type="ARBA" id="ARBA00022729"/>
    </source>
</evidence>
<dbReference type="Gene3D" id="2.10.50.10">
    <property type="entry name" value="Tumor Necrosis Factor Receptor, subunit A, domain 2"/>
    <property type="match status" value="1"/>
</dbReference>
<dbReference type="Pfam" id="PF23031">
    <property type="entry name" value="GBD_ELAPOR1"/>
    <property type="match status" value="1"/>
</dbReference>
<dbReference type="SUPFAM" id="SSF50911">
    <property type="entry name" value="Mannose 6-phosphate receptor domain"/>
    <property type="match status" value="1"/>
</dbReference>
<dbReference type="PANTHER" id="PTHR22727:SF13">
    <property type="entry name" value="ENDOSOME_LYSOSOME-ASSOCIATED APOPTOSIS AND AUTOPHAGY REGULATOR 1"/>
    <property type="match status" value="1"/>
</dbReference>
<evidence type="ECO:0000256" key="4">
    <source>
        <dbReference type="ARBA" id="ARBA00022692"/>
    </source>
</evidence>
<keyword evidence="3" id="KW-1003">Cell membrane</keyword>
<keyword evidence="8" id="KW-1015">Disulfide bond</keyword>
<sequence>MAASPQQHHLRTATMPLLHFCYFVIWHLFAQANAELPLCKESDYHFEYTECDVLESRWRVAVPNKLDTCTGLPDPVKGTQCTFSCTDGEFLDMSSQSCQKCAAGSYSLGTGMAFDEWVSLPAGFITHGINIDEDGQTNCSKSMWVPKGDYIASNIDECTTTLSYAVNLKKAGAVSFEYLYPDNNIYFEFFVQNDQCQSTDTESRFVKISNADWSQYNVKLNKGTNVLYWRTTAYPLQETAVKSVLLRNIAISGVAYTSECFLCKPGTYSTKLGSARCQPCPADSYSNKGATVCHQCEPDTYAEAGSGSCKVRPACTNSDYFYTHTPCDFNGQTQLMYKWMEPKICSESAVGAVSLPASGQKTACPPCNPGFFLTNTSTCEPCSNDFYSNGTACAKCPAGTEPVVGFTYKWWNTMPSNMRSFALRREYTFNMEQSTGWELAGEYIYTVSGEQDSDYVVLTLNVPGYRLPQSLAKDDATELSRITFVFETKCTADCTLHFMAGYTQMNNNIVEKWHGTTGKQSYSYVVQDNITTSFTWAFRRTQQHGTRNHTSDVAKIYSIVITNAIDGVASQCRQCAVGSSDLSACVPCPPGHYMVNGTGVCKSCPPNTFIRPQQIIGEGACIPCGPNTYKNKASSACVSDCTLQVQSGAGQLLHYNFSSLANVTGFRSSPRFTSGGLRYFQHFHLGLCGKEHRKLAVCVDNVTEQRREVRGYACQSMVVPSDTRGQGAVSSQPFVIADMLVGVTTEKTLDHISSLENMFPVDTALPDVIFYYRSSETTQACKKGRSTTIRMRCDSSLTAGHQISLPSYCPEGTCDGCSFHFLWRSQDACPLCTPDHYREIVSACVQGIQRTTYVWQQPLQCYAGVSLPAQKINACVSLDFWLKFGVSMGTVAALLLIGVSCYFWKRTRKLEYKYSKLMTAGDKEECELPAADSCAIMEGEDTEDDLIYLTKKSFFHKAKIYSRERTSDGFDSVPLKSSSLLRNQEDMDEC</sequence>
<dbReference type="Pfam" id="PF23089">
    <property type="entry name" value="ELAPOR1_C"/>
    <property type="match status" value="1"/>
</dbReference>
<evidence type="ECO:0000256" key="1">
    <source>
        <dbReference type="ARBA" id="ARBA00004251"/>
    </source>
</evidence>
<dbReference type="SMART" id="SM01411">
    <property type="entry name" value="Ephrin_rec_like"/>
    <property type="match status" value="4"/>
</dbReference>
<comment type="subcellular location">
    <subcellularLocation>
        <location evidence="1">Cell membrane</location>
        <topology evidence="1">Single-pass type I membrane protein</topology>
    </subcellularLocation>
</comment>
<dbReference type="Pfam" id="PF23091">
    <property type="entry name" value="TNFR_ELAPOR1_6th"/>
    <property type="match status" value="1"/>
</dbReference>
<dbReference type="Pfam" id="PF23087">
    <property type="entry name" value="MRH_ELAPOR1_9th"/>
    <property type="match status" value="1"/>
</dbReference>
<dbReference type="AlphaFoldDB" id="A0AA47M2K7"/>
<dbReference type="Pfam" id="PF23032">
    <property type="entry name" value="GBD_ELAPOR1-like_3rd"/>
    <property type="match status" value="1"/>
</dbReference>
<dbReference type="Gene3D" id="2.70.130.10">
    <property type="entry name" value="Mannose-6-phosphate receptor binding domain"/>
    <property type="match status" value="1"/>
</dbReference>
<gene>
    <name evidence="13" type="ORF">N1851_032690</name>
</gene>
<dbReference type="GO" id="GO:0005802">
    <property type="term" value="C:trans-Golgi network"/>
    <property type="evidence" value="ECO:0007669"/>
    <property type="project" value="TreeGrafter"/>
</dbReference>
<keyword evidence="9" id="KW-0325">Glycoprotein</keyword>
<keyword evidence="14" id="KW-1185">Reference proteome</keyword>
<dbReference type="GO" id="GO:0000045">
    <property type="term" value="P:autophagosome assembly"/>
    <property type="evidence" value="ECO:0007669"/>
    <property type="project" value="TreeGrafter"/>
</dbReference>
<dbReference type="InterPro" id="IPR056606">
    <property type="entry name" value="Elapor1/2_C"/>
</dbReference>
<dbReference type="GO" id="GO:0005764">
    <property type="term" value="C:lysosome"/>
    <property type="evidence" value="ECO:0007669"/>
    <property type="project" value="TreeGrafter"/>
</dbReference>
<dbReference type="InterPro" id="IPR056610">
    <property type="entry name" value="Elapor1/2_TNFR-like"/>
</dbReference>
<keyword evidence="4 10" id="KW-0812">Transmembrane</keyword>
<keyword evidence="6 10" id="KW-1133">Transmembrane helix</keyword>
<evidence type="ECO:0000256" key="2">
    <source>
        <dbReference type="ARBA" id="ARBA00007627"/>
    </source>
</evidence>
<dbReference type="InterPro" id="IPR056607">
    <property type="entry name" value="Elapor1/2_MRH"/>
</dbReference>
<dbReference type="InterPro" id="IPR009011">
    <property type="entry name" value="Man6P_isomerase_rcpt-bd_dom_sf"/>
</dbReference>
<evidence type="ECO:0000259" key="12">
    <source>
        <dbReference type="PROSITE" id="PS51914"/>
    </source>
</evidence>
<feature type="chain" id="PRO_5041443616" evidence="11">
    <location>
        <begin position="35"/>
        <end position="990"/>
    </location>
</feature>
<dbReference type="InterPro" id="IPR009030">
    <property type="entry name" value="Growth_fac_rcpt_cys_sf"/>
</dbReference>
<proteinExistence type="inferred from homology"/>
<evidence type="ECO:0000256" key="7">
    <source>
        <dbReference type="ARBA" id="ARBA00023136"/>
    </source>
</evidence>
<evidence type="ECO:0000256" key="11">
    <source>
        <dbReference type="SAM" id="SignalP"/>
    </source>
</evidence>
<name>A0AA47M2K7_MERPO</name>
<protein>
    <submittedName>
        <fullName evidence="13">UPF0577 protein KIAA1324</fullName>
    </submittedName>
</protein>
<dbReference type="InterPro" id="IPR039181">
    <property type="entry name" value="Elapor1/2"/>
</dbReference>
<dbReference type="InterPro" id="IPR056609">
    <property type="entry name" value="Elapor1-like_3rd"/>
</dbReference>
<dbReference type="EMBL" id="JAOPHQ010006263">
    <property type="protein sequence ID" value="KAK0132461.1"/>
    <property type="molecule type" value="Genomic_DNA"/>
</dbReference>
<evidence type="ECO:0000256" key="10">
    <source>
        <dbReference type="SAM" id="Phobius"/>
    </source>
</evidence>
<dbReference type="PANTHER" id="PTHR22727">
    <property type="entry name" value="PROTEIN CBG13728"/>
    <property type="match status" value="1"/>
</dbReference>
<dbReference type="GO" id="GO:0044090">
    <property type="term" value="P:positive regulation of vacuole organization"/>
    <property type="evidence" value="ECO:0007669"/>
    <property type="project" value="TreeGrafter"/>
</dbReference>
<feature type="transmembrane region" description="Helical" evidence="10">
    <location>
        <begin position="880"/>
        <end position="904"/>
    </location>
</feature>
<comment type="caution">
    <text evidence="13">The sequence shown here is derived from an EMBL/GenBank/DDBJ whole genome shotgun (WGS) entry which is preliminary data.</text>
</comment>
<dbReference type="InterPro" id="IPR056608">
    <property type="entry name" value="Elapor1/2_GBD"/>
</dbReference>
<dbReference type="GO" id="GO:0005770">
    <property type="term" value="C:late endosome"/>
    <property type="evidence" value="ECO:0007669"/>
    <property type="project" value="TreeGrafter"/>
</dbReference>
<keyword evidence="5 11" id="KW-0732">Signal</keyword>
<dbReference type="Proteomes" id="UP001174136">
    <property type="component" value="Unassembled WGS sequence"/>
</dbReference>
<dbReference type="PROSITE" id="PS51914">
    <property type="entry name" value="MRH"/>
    <property type="match status" value="1"/>
</dbReference>
<comment type="similarity">
    <text evidence="2">Belongs to the ELAPOR family.</text>
</comment>
<organism evidence="13 14">
    <name type="scientific">Merluccius polli</name>
    <name type="common">Benguela hake</name>
    <name type="synonym">Merluccius cadenati</name>
    <dbReference type="NCBI Taxonomy" id="89951"/>
    <lineage>
        <taxon>Eukaryota</taxon>
        <taxon>Metazoa</taxon>
        <taxon>Chordata</taxon>
        <taxon>Craniata</taxon>
        <taxon>Vertebrata</taxon>
        <taxon>Euteleostomi</taxon>
        <taxon>Actinopterygii</taxon>
        <taxon>Neopterygii</taxon>
        <taxon>Teleostei</taxon>
        <taxon>Neoteleostei</taxon>
        <taxon>Acanthomorphata</taxon>
        <taxon>Zeiogadaria</taxon>
        <taxon>Gadariae</taxon>
        <taxon>Gadiformes</taxon>
        <taxon>Gadoidei</taxon>
        <taxon>Merlucciidae</taxon>
        <taxon>Merluccius</taxon>
    </lineage>
</organism>
<evidence type="ECO:0000256" key="3">
    <source>
        <dbReference type="ARBA" id="ARBA00022475"/>
    </source>
</evidence>
<evidence type="ECO:0000256" key="6">
    <source>
        <dbReference type="ARBA" id="ARBA00022989"/>
    </source>
</evidence>
<reference evidence="13" key="1">
    <citation type="journal article" date="2023" name="Front. Mar. Sci.">
        <title>A new Merluccius polli reference genome to investigate the effects of global change in West African waters.</title>
        <authorList>
            <person name="Mateo J.L."/>
            <person name="Blanco-Fernandez C."/>
            <person name="Garcia-Vazquez E."/>
            <person name="Machado-Schiaffino G."/>
        </authorList>
    </citation>
    <scope>NUCLEOTIDE SEQUENCE</scope>
    <source>
        <strain evidence="13">C29</strain>
        <tissue evidence="13">Fin</tissue>
    </source>
</reference>